<reference evidence="4" key="1">
    <citation type="submission" date="2018-12" db="EMBL/GenBank/DDBJ databases">
        <authorList>
            <person name="Will S."/>
            <person name="Neumann-Schaal M."/>
            <person name="Henke P."/>
        </authorList>
    </citation>
    <scope>NUCLEOTIDE SEQUENCE</scope>
    <source>
        <strain evidence="4">PCC 7102</strain>
    </source>
</reference>
<dbReference type="InterPro" id="IPR001680">
    <property type="entry name" value="WD40_rpt"/>
</dbReference>
<dbReference type="InterPro" id="IPR015943">
    <property type="entry name" value="WD40/YVTN_repeat-like_dom_sf"/>
</dbReference>
<dbReference type="OrthoDB" id="494465at2"/>
<feature type="repeat" description="WD" evidence="3">
    <location>
        <begin position="663"/>
        <end position="704"/>
    </location>
</feature>
<feature type="repeat" description="WD" evidence="3">
    <location>
        <begin position="537"/>
        <end position="581"/>
    </location>
</feature>
<dbReference type="RefSeq" id="WP_127082007.1">
    <property type="nucleotide sequence ID" value="NZ_RSCL01000008.1"/>
</dbReference>
<dbReference type="PANTHER" id="PTHR19879">
    <property type="entry name" value="TRANSCRIPTION INITIATION FACTOR TFIID"/>
    <property type="match status" value="1"/>
</dbReference>
<evidence type="ECO:0000313" key="4">
    <source>
        <dbReference type="EMBL" id="RUT05534.1"/>
    </source>
</evidence>
<feature type="repeat" description="WD" evidence="3">
    <location>
        <begin position="747"/>
        <end position="784"/>
    </location>
</feature>
<dbReference type="CDD" id="cd00200">
    <property type="entry name" value="WD40"/>
    <property type="match status" value="1"/>
</dbReference>
<dbReference type="Pfam" id="PF25173">
    <property type="entry name" value="Beta-prop_WDR3_1st"/>
    <property type="match status" value="1"/>
</dbReference>
<dbReference type="InterPro" id="IPR020472">
    <property type="entry name" value="WD40_PAC1"/>
</dbReference>
<dbReference type="PROSITE" id="PS00678">
    <property type="entry name" value="WD_REPEATS_1"/>
    <property type="match status" value="2"/>
</dbReference>
<dbReference type="SMART" id="SM00320">
    <property type="entry name" value="WD40"/>
    <property type="match status" value="7"/>
</dbReference>
<dbReference type="Pfam" id="PF00400">
    <property type="entry name" value="WD40"/>
    <property type="match status" value="2"/>
</dbReference>
<dbReference type="PROSITE" id="PS50082">
    <property type="entry name" value="WD_REPEATS_2"/>
    <property type="match status" value="7"/>
</dbReference>
<feature type="repeat" description="WD" evidence="3">
    <location>
        <begin position="582"/>
        <end position="621"/>
    </location>
</feature>
<evidence type="ECO:0000313" key="5">
    <source>
        <dbReference type="Proteomes" id="UP000271624"/>
    </source>
</evidence>
<sequence length="784" mass="87905">MEQGLRVLIQLVLEFAPVVANLVQKRNEASSMLAKLQPPNEVKEFLEVINNSVVESNTSELAQVEYQREKTIQQQLAVHNRQTQLYIAKYERETTLKLPEVNRILDSWPLRLYPSQILESHKDNTVRTPLKIFVAPPKILFDKFDTREGDISEIEPMLAEGLRDFLNCYYSLHNPVRPTEFLAGAWYSKRFHSESSIKALFGMLKSEPILILESETDGDYINFRIGYWGLGQDNYYYKTISRISYRDIVYQSAKNRALQWRQIRDELILLGEDIDEINQMGGDNVYNLDLLEREKKWKDKGVDTSKIELKYRVNRQDFEKLCQVLTNCHCLVASWISDVYHLIHHDVSPLLPELLPSLVEDGIDFQSVGAIAEGYKQVYQALENERGHWVPELALQLANSLSGLNDPTWASEQVSYSLEAWLQLHQISPKETSNPLTAMLNAVRIEDEKYISNLKIYFTAIGDLPNLNLVEEMLSAINDLKKLRSSEYAYVVNTLTGHAEKVTSVVVSPDGETIVSGCADKTVKVWNLHTGKVIRTISGHSGEISSVAVSPDGAFLAVGISDTPRSNVKVWHLQTGKLIHTLLGHNKPVNVVSISPDGQILASGSNKIKIWNLQKGDRVCTLWHSSAVNATAITSDGTILVSGTSDNKIKLWNPQTGEPLRTFMGHSGEVKALALHPNGQILVSGSTDCTIKVWDLNSGKILHNLIEHTSEVRSLAISRDGKLIISGSSDKTIKIWHLPSGELLQTLTGHLGAVNSIAITPDDRFIVSGCSDKTIKIWQLTEDS</sequence>
<proteinExistence type="predicted"/>
<comment type="caution">
    <text evidence="4">The sequence shown here is derived from an EMBL/GenBank/DDBJ whole genome shotgun (WGS) entry which is preliminary data.</text>
</comment>
<keyword evidence="2" id="KW-0677">Repeat</keyword>
<feature type="repeat" description="WD" evidence="3">
    <location>
        <begin position="621"/>
        <end position="662"/>
    </location>
</feature>
<evidence type="ECO:0000256" key="1">
    <source>
        <dbReference type="ARBA" id="ARBA00022574"/>
    </source>
</evidence>
<dbReference type="Gene3D" id="2.130.10.10">
    <property type="entry name" value="YVTN repeat-like/Quinoprotein amine dehydrogenase"/>
    <property type="match status" value="2"/>
</dbReference>
<keyword evidence="5" id="KW-1185">Reference proteome</keyword>
<dbReference type="AlphaFoldDB" id="A0A3S1ANI5"/>
<organism evidence="4 5">
    <name type="scientific">Dulcicalothrix desertica PCC 7102</name>
    <dbReference type="NCBI Taxonomy" id="232991"/>
    <lineage>
        <taxon>Bacteria</taxon>
        <taxon>Bacillati</taxon>
        <taxon>Cyanobacteriota</taxon>
        <taxon>Cyanophyceae</taxon>
        <taxon>Nostocales</taxon>
        <taxon>Calotrichaceae</taxon>
        <taxon>Dulcicalothrix</taxon>
    </lineage>
</organism>
<reference evidence="4" key="2">
    <citation type="journal article" date="2019" name="Genome Biol. Evol.">
        <title>Day and night: Metabolic profiles and evolutionary relationships of six axenic non-marine cyanobacteria.</title>
        <authorList>
            <person name="Will S.E."/>
            <person name="Henke P."/>
            <person name="Boedeker C."/>
            <person name="Huang S."/>
            <person name="Brinkmann H."/>
            <person name="Rohde M."/>
            <person name="Jarek M."/>
            <person name="Friedl T."/>
            <person name="Seufert S."/>
            <person name="Schumacher M."/>
            <person name="Overmann J."/>
            <person name="Neumann-Schaal M."/>
            <person name="Petersen J."/>
        </authorList>
    </citation>
    <scope>NUCLEOTIDE SEQUENCE [LARGE SCALE GENOMIC DNA]</scope>
    <source>
        <strain evidence="4">PCC 7102</strain>
    </source>
</reference>
<dbReference type="PROSITE" id="PS50294">
    <property type="entry name" value="WD_REPEATS_REGION"/>
    <property type="match status" value="5"/>
</dbReference>
<dbReference type="PRINTS" id="PR00320">
    <property type="entry name" value="GPROTEINBRPT"/>
</dbReference>
<dbReference type="SUPFAM" id="SSF50978">
    <property type="entry name" value="WD40 repeat-like"/>
    <property type="match status" value="1"/>
</dbReference>
<name>A0A3S1ANI5_9CYAN</name>
<accession>A0A3S1ANI5</accession>
<dbReference type="PANTHER" id="PTHR19879:SF9">
    <property type="entry name" value="TRANSCRIPTION INITIATION FACTOR TFIID SUBUNIT 5"/>
    <property type="match status" value="1"/>
</dbReference>
<dbReference type="EMBL" id="RSCL01000008">
    <property type="protein sequence ID" value="RUT05534.1"/>
    <property type="molecule type" value="Genomic_DNA"/>
</dbReference>
<gene>
    <name evidence="4" type="ORF">DSM106972_035410</name>
</gene>
<dbReference type="InterPro" id="IPR019775">
    <property type="entry name" value="WD40_repeat_CS"/>
</dbReference>
<evidence type="ECO:0008006" key="6">
    <source>
        <dbReference type="Google" id="ProtNLM"/>
    </source>
</evidence>
<keyword evidence="1 3" id="KW-0853">WD repeat</keyword>
<protein>
    <recommendedName>
        <fullName evidence="6">Anaphase-promoting complex subunit 4 WD40 domain-containing protein</fullName>
    </recommendedName>
</protein>
<feature type="repeat" description="WD" evidence="3">
    <location>
        <begin position="705"/>
        <end position="746"/>
    </location>
</feature>
<dbReference type="InterPro" id="IPR036322">
    <property type="entry name" value="WD40_repeat_dom_sf"/>
</dbReference>
<dbReference type="Proteomes" id="UP000271624">
    <property type="component" value="Unassembled WGS sequence"/>
</dbReference>
<feature type="repeat" description="WD" evidence="3">
    <location>
        <begin position="495"/>
        <end position="536"/>
    </location>
</feature>
<evidence type="ECO:0000256" key="2">
    <source>
        <dbReference type="ARBA" id="ARBA00022737"/>
    </source>
</evidence>
<evidence type="ECO:0000256" key="3">
    <source>
        <dbReference type="PROSITE-ProRule" id="PRU00221"/>
    </source>
</evidence>